<keyword evidence="3" id="KW-1185">Reference proteome</keyword>
<dbReference type="AlphaFoldDB" id="A0A811NAN8"/>
<dbReference type="Pfam" id="PF05142">
    <property type="entry name" value="DUF702"/>
    <property type="match status" value="1"/>
</dbReference>
<dbReference type="GO" id="GO:0005634">
    <property type="term" value="C:nucleus"/>
    <property type="evidence" value="ECO:0007669"/>
    <property type="project" value="TreeGrafter"/>
</dbReference>
<sequence>MHPFDAAPFLSATPAEGSFEPRQEEEELVGAASSPSPSRGTRAGGENAGIRCQDCRHRAKAYCAHCCSSRGIVCSGHVKTTSHAPASQCSERPQTTLAASASTEGVDVEPNPKRPRRAALPSVAVAPTTTSSVDQPIATTALERFAREVSMDAVLRRVRLGVGGPEPEVAYYTTVTIAGHVFRGVLYDVGPHSGSTAASDTDGSGSGEVGSSLSTAGGSCLDLTLGL</sequence>
<proteinExistence type="predicted"/>
<protein>
    <submittedName>
        <fullName evidence="2">Uncharacterized protein</fullName>
    </submittedName>
</protein>
<name>A0A811NAN8_9POAL</name>
<dbReference type="EMBL" id="CAJGYO010000004">
    <property type="protein sequence ID" value="CAD6224103.1"/>
    <property type="molecule type" value="Genomic_DNA"/>
</dbReference>
<dbReference type="InterPro" id="IPR007818">
    <property type="entry name" value="SHI"/>
</dbReference>
<dbReference type="GO" id="GO:0003700">
    <property type="term" value="F:DNA-binding transcription factor activity"/>
    <property type="evidence" value="ECO:0007669"/>
    <property type="project" value="InterPro"/>
</dbReference>
<accession>A0A811NAN8</accession>
<dbReference type="GO" id="GO:0003677">
    <property type="term" value="F:DNA binding"/>
    <property type="evidence" value="ECO:0007669"/>
    <property type="project" value="TreeGrafter"/>
</dbReference>
<dbReference type="InterPro" id="IPR006511">
    <property type="entry name" value="SHI_C"/>
</dbReference>
<evidence type="ECO:0000313" key="2">
    <source>
        <dbReference type="EMBL" id="CAD6224103.1"/>
    </source>
</evidence>
<feature type="region of interest" description="Disordered" evidence="1">
    <location>
        <begin position="83"/>
        <end position="117"/>
    </location>
</feature>
<dbReference type="OrthoDB" id="693420at2759"/>
<dbReference type="NCBIfam" id="TIGR01624">
    <property type="entry name" value="LRP1_Cterm"/>
    <property type="match status" value="1"/>
</dbReference>
<dbReference type="PANTHER" id="PTHR31604">
    <property type="entry name" value="PROTEIN LATERAL ROOT PRIMORDIUM 1"/>
    <property type="match status" value="1"/>
</dbReference>
<dbReference type="Proteomes" id="UP000604825">
    <property type="component" value="Unassembled WGS sequence"/>
</dbReference>
<evidence type="ECO:0000256" key="1">
    <source>
        <dbReference type="SAM" id="MobiDB-lite"/>
    </source>
</evidence>
<feature type="compositionally biased region" description="Polar residues" evidence="1">
    <location>
        <begin position="83"/>
        <end position="103"/>
    </location>
</feature>
<reference evidence="2" key="1">
    <citation type="submission" date="2020-10" db="EMBL/GenBank/DDBJ databases">
        <authorList>
            <person name="Han B."/>
            <person name="Lu T."/>
            <person name="Zhao Q."/>
            <person name="Huang X."/>
            <person name="Zhao Y."/>
        </authorList>
    </citation>
    <scope>NUCLEOTIDE SEQUENCE</scope>
</reference>
<evidence type="ECO:0000313" key="3">
    <source>
        <dbReference type="Proteomes" id="UP000604825"/>
    </source>
</evidence>
<comment type="caution">
    <text evidence="2">The sequence shown here is derived from an EMBL/GenBank/DDBJ whole genome shotgun (WGS) entry which is preliminary data.</text>
</comment>
<dbReference type="PANTHER" id="PTHR31604:SF20">
    <property type="entry name" value="PROTEIN SHI RELATED SEQUENCE 1"/>
    <property type="match status" value="1"/>
</dbReference>
<organism evidence="2 3">
    <name type="scientific">Miscanthus lutarioriparius</name>
    <dbReference type="NCBI Taxonomy" id="422564"/>
    <lineage>
        <taxon>Eukaryota</taxon>
        <taxon>Viridiplantae</taxon>
        <taxon>Streptophyta</taxon>
        <taxon>Embryophyta</taxon>
        <taxon>Tracheophyta</taxon>
        <taxon>Spermatophyta</taxon>
        <taxon>Magnoliopsida</taxon>
        <taxon>Liliopsida</taxon>
        <taxon>Poales</taxon>
        <taxon>Poaceae</taxon>
        <taxon>PACMAD clade</taxon>
        <taxon>Panicoideae</taxon>
        <taxon>Andropogonodae</taxon>
        <taxon>Andropogoneae</taxon>
        <taxon>Saccharinae</taxon>
        <taxon>Miscanthus</taxon>
    </lineage>
</organism>
<feature type="region of interest" description="Disordered" evidence="1">
    <location>
        <begin position="1"/>
        <end position="48"/>
    </location>
</feature>
<dbReference type="GO" id="GO:0045893">
    <property type="term" value="P:positive regulation of DNA-templated transcription"/>
    <property type="evidence" value="ECO:0007669"/>
    <property type="project" value="TreeGrafter"/>
</dbReference>
<gene>
    <name evidence="2" type="ORF">NCGR_LOCUS16415</name>
</gene>
<feature type="region of interest" description="Disordered" evidence="1">
    <location>
        <begin position="194"/>
        <end position="214"/>
    </location>
</feature>